<dbReference type="RefSeq" id="WP_016211925.1">
    <property type="nucleotide sequence ID" value="NZ_CP033945.1"/>
</dbReference>
<protein>
    <submittedName>
        <fullName evidence="2">Sporulation initiation inhibitor protein soj</fullName>
    </submittedName>
</protein>
<name>A0A9Q5VD00_PISSA</name>
<dbReference type="Pfam" id="PF13614">
    <property type="entry name" value="AAA_31"/>
    <property type="match status" value="1"/>
</dbReference>
<dbReference type="InterPro" id="IPR025669">
    <property type="entry name" value="AAA_dom"/>
</dbReference>
<evidence type="ECO:0000313" key="2">
    <source>
        <dbReference type="EMBL" id="QGO07744.1"/>
    </source>
</evidence>
<evidence type="ECO:0000259" key="1">
    <source>
        <dbReference type="Pfam" id="PF13614"/>
    </source>
</evidence>
<dbReference type="SUPFAM" id="SSF52540">
    <property type="entry name" value="P-loop containing nucleoside triphosphate hydrolases"/>
    <property type="match status" value="1"/>
</dbReference>
<sequence>MEKARVNTTAMQKGGVGKTTYVFNLAHGLASKGYRILVVDNDPQGDLTQAMLGHDVSPQCHTIELYDNKKTTPQAIKENIHLIGADIELALAQERSFEIMFDFADQIQRLKKKYDYILIDSLPSFGTMHTASLLAADTITIPTKAAPFSLKAVKMLMETINKVKRPRMNPQLEILGILINYVEGSQTSLGRELEKTLRDHYGETIFKNKLTRTVKIEESPGFHESIMDYSPNSKAAEEFNLIVDEFLIRDKQAFERVTHYA</sequence>
<dbReference type="AlphaFoldDB" id="A0A9Q5VD00"/>
<dbReference type="InterPro" id="IPR050678">
    <property type="entry name" value="DNA_Partitioning_ATPase"/>
</dbReference>
<proteinExistence type="predicted"/>
<gene>
    <name evidence="2" type="primary">soj_2</name>
    <name evidence="2" type="ORF">Psal009_03703</name>
</gene>
<dbReference type="PANTHER" id="PTHR13696">
    <property type="entry name" value="P-LOOP CONTAINING NUCLEOSIDE TRIPHOSPHATE HYDROLASE"/>
    <property type="match status" value="1"/>
</dbReference>
<organism evidence="2 3">
    <name type="scientific">Piscirickettsia salmonis</name>
    <dbReference type="NCBI Taxonomy" id="1238"/>
    <lineage>
        <taxon>Bacteria</taxon>
        <taxon>Pseudomonadati</taxon>
        <taxon>Pseudomonadota</taxon>
        <taxon>Gammaproteobacteria</taxon>
        <taxon>Thiotrichales</taxon>
        <taxon>Piscirickettsiaceae</taxon>
        <taxon>Piscirickettsia</taxon>
    </lineage>
</organism>
<evidence type="ECO:0000313" key="3">
    <source>
        <dbReference type="Proteomes" id="UP000422232"/>
    </source>
</evidence>
<dbReference type="EMBL" id="CP038910">
    <property type="protein sequence ID" value="QGO07744.1"/>
    <property type="molecule type" value="Genomic_DNA"/>
</dbReference>
<dbReference type="CDD" id="cd02042">
    <property type="entry name" value="ParAB_family"/>
    <property type="match status" value="1"/>
</dbReference>
<dbReference type="PANTHER" id="PTHR13696:SF52">
    <property type="entry name" value="PARA FAMILY PROTEIN CT_582"/>
    <property type="match status" value="1"/>
</dbReference>
<geneLocation type="plasmid" evidence="2 3">
    <name>unnamed2</name>
</geneLocation>
<accession>A0A9Q5VD00</accession>
<keyword evidence="2" id="KW-0614">Plasmid</keyword>
<reference evidence="2 3" key="1">
    <citation type="submission" date="2019-04" db="EMBL/GenBank/DDBJ databases">
        <title>Complete genome sequencing of Piscirickettsia salmonis strain Psal-009.</title>
        <authorList>
            <person name="Schober I."/>
            <person name="Bunk B."/>
            <person name="Sproer C."/>
            <person name="Carril G.P."/>
            <person name="Riedel T."/>
            <person name="Flores-Herrera P.A."/>
            <person name="Nourdin-Galindo G."/>
            <person name="Marshall S.H."/>
            <person name="Overmann J."/>
        </authorList>
    </citation>
    <scope>NUCLEOTIDE SEQUENCE [LARGE SCALE GENOMIC DNA]</scope>
    <source>
        <strain evidence="2 3">Psal-009</strain>
        <plasmid evidence="2 3">unnamed2</plasmid>
    </source>
</reference>
<dbReference type="InterPro" id="IPR027417">
    <property type="entry name" value="P-loop_NTPase"/>
</dbReference>
<dbReference type="Proteomes" id="UP000422232">
    <property type="component" value="Plasmid unnamed2"/>
</dbReference>
<keyword evidence="3" id="KW-1185">Reference proteome</keyword>
<feature type="domain" description="AAA" evidence="1">
    <location>
        <begin position="8"/>
        <end position="174"/>
    </location>
</feature>
<dbReference type="Gene3D" id="3.40.50.300">
    <property type="entry name" value="P-loop containing nucleotide triphosphate hydrolases"/>
    <property type="match status" value="1"/>
</dbReference>